<dbReference type="Proteomes" id="UP000266861">
    <property type="component" value="Unassembled WGS sequence"/>
</dbReference>
<dbReference type="STRING" id="1348612.A0A397I7P5"/>
<gene>
    <name evidence="1" type="ORF">Glove_253g27</name>
</gene>
<name>A0A397I7P5_9GLOM</name>
<comment type="caution">
    <text evidence="1">The sequence shown here is derived from an EMBL/GenBank/DDBJ whole genome shotgun (WGS) entry which is preliminary data.</text>
</comment>
<dbReference type="EMBL" id="PQFF01000232">
    <property type="protein sequence ID" value="RHZ71771.1"/>
    <property type="molecule type" value="Genomic_DNA"/>
</dbReference>
<proteinExistence type="predicted"/>
<dbReference type="AlphaFoldDB" id="A0A397I7P5"/>
<evidence type="ECO:0000313" key="1">
    <source>
        <dbReference type="EMBL" id="RHZ71771.1"/>
    </source>
</evidence>
<accession>A0A397I7P5</accession>
<keyword evidence="2" id="KW-1185">Reference proteome</keyword>
<protein>
    <submittedName>
        <fullName evidence="1">Uncharacterized protein</fullName>
    </submittedName>
</protein>
<evidence type="ECO:0000313" key="2">
    <source>
        <dbReference type="Proteomes" id="UP000266861"/>
    </source>
</evidence>
<dbReference type="OrthoDB" id="2435690at2759"/>
<reference evidence="1 2" key="1">
    <citation type="submission" date="2018-08" db="EMBL/GenBank/DDBJ databases">
        <title>Genome and evolution of the arbuscular mycorrhizal fungus Diversispora epigaea (formerly Glomus versiforme) and its bacterial endosymbionts.</title>
        <authorList>
            <person name="Sun X."/>
            <person name="Fei Z."/>
            <person name="Harrison M."/>
        </authorList>
    </citation>
    <scope>NUCLEOTIDE SEQUENCE [LARGE SCALE GENOMIC DNA]</scope>
    <source>
        <strain evidence="1 2">IT104</strain>
    </source>
</reference>
<sequence length="96" mass="11480">MPSQGVPNTTTFKIGLYRPKDVTPYIHILINHLPEFMEQHHQFSLNDFSYGGKGIERKSAIFEILDYENWALYFFQKNTIEKYPKPQRIYIKKLKK</sequence>
<organism evidence="1 2">
    <name type="scientific">Diversispora epigaea</name>
    <dbReference type="NCBI Taxonomy" id="1348612"/>
    <lineage>
        <taxon>Eukaryota</taxon>
        <taxon>Fungi</taxon>
        <taxon>Fungi incertae sedis</taxon>
        <taxon>Mucoromycota</taxon>
        <taxon>Glomeromycotina</taxon>
        <taxon>Glomeromycetes</taxon>
        <taxon>Diversisporales</taxon>
        <taxon>Diversisporaceae</taxon>
        <taxon>Diversispora</taxon>
    </lineage>
</organism>